<sequence length="540" mass="57251">MLALQALIIALCTWYAATACPMWLRWSVYFGAPLVAGLVNGLLLGNLTYGLAVGSNVMMAYIGMVAIGGSLPSDYALAGYLGVAMTMLAGADPSVGLTIAVPLGLLGLLSFNVKMSLNSVWVHKADKYAEQGNTRGVVAMNLFASQIFPFITYAIPSFLCVLFGSSALESLMAVIPSQVTSILSLAGHLIPALGLAMLMSVLYKASLLPFFAIGFALAAYLQLGTMPIAIIGAAAGVLHLIYTSKEGVNVFEGFSFGPEEASDIADEAAAGQKRLSKKTLRKSWFIWQSWGQICYNYERMMGLGFCHCMVPVLEELYGDDREAIAAGLKRHLAYFNTENTWGSIIPGITAAMEEERANGADIDDDMENNLKTALMGPMAGIGDSVTQSLVKVVLLSIAIGLASQGSALGPILLIVLFSIYALGVGYFCYNAGYHFGKNAVTKLLAGGLVKQLTEGLGAMGMMVLGCLVATVIPITCPLTFDLATGTIEIQSILDTILPKLLPLVSFLVTYHFIKKGAKPTTIIIAMFVIAIILSPLGILS</sequence>
<keyword evidence="5" id="KW-0598">Phosphotransferase system</keyword>
<keyword evidence="4" id="KW-0762">Sugar transport</keyword>
<evidence type="ECO:0000256" key="1">
    <source>
        <dbReference type="ARBA" id="ARBA00004651"/>
    </source>
</evidence>
<evidence type="ECO:0000256" key="5">
    <source>
        <dbReference type="ARBA" id="ARBA00022683"/>
    </source>
</evidence>
<comment type="caution">
    <text evidence="10">The sequence shown here is derived from an EMBL/GenBank/DDBJ whole genome shotgun (WGS) entry which is preliminary data.</text>
</comment>
<feature type="transmembrane region" description="Helical" evidence="9">
    <location>
        <begin position="456"/>
        <end position="480"/>
    </location>
</feature>
<evidence type="ECO:0000313" key="11">
    <source>
        <dbReference type="Proteomes" id="UP000054078"/>
    </source>
</evidence>
<dbReference type="STRING" id="1299998.AUL39_07535"/>
<evidence type="ECO:0008006" key="12">
    <source>
        <dbReference type="Google" id="ProtNLM"/>
    </source>
</evidence>
<dbReference type="InterPro" id="IPR004704">
    <property type="entry name" value="PTS_IID_man"/>
</dbReference>
<feature type="transmembrane region" description="Helical" evidence="9">
    <location>
        <begin position="138"/>
        <end position="164"/>
    </location>
</feature>
<keyword evidence="2" id="KW-0813">Transport</keyword>
<gene>
    <name evidence="10" type="ORF">AUL39_07535</name>
</gene>
<proteinExistence type="predicted"/>
<evidence type="ECO:0000256" key="4">
    <source>
        <dbReference type="ARBA" id="ARBA00022597"/>
    </source>
</evidence>
<dbReference type="InterPro" id="IPR050303">
    <property type="entry name" value="GatZ_KbaZ_carbometab"/>
</dbReference>
<name>A0A117J3Y2_TRASO</name>
<dbReference type="PANTHER" id="PTHR32502">
    <property type="entry name" value="N-ACETYLGALACTOSAMINE PERMEASE II COMPONENT-RELATED"/>
    <property type="match status" value="1"/>
</dbReference>
<dbReference type="AlphaFoldDB" id="A0A117J3Y2"/>
<reference evidence="10 11" key="1">
    <citation type="submission" date="2015-12" db="EMBL/GenBank/DDBJ databases">
        <title>Draft Genome Sequence of Olsenella scatoligenes SK9K4T; a Producer of 3-Methylindole- (skatole) and 4-Methylphenol- (p-cresol) Isolated from Pig Feces.</title>
        <authorList>
            <person name="Li X."/>
            <person name="Borg B."/>
            <person name="Canibe N."/>
        </authorList>
    </citation>
    <scope>NUCLEOTIDE SEQUENCE [LARGE SCALE GENOMIC DNA]</scope>
    <source>
        <strain evidence="10 11">SK9K4</strain>
    </source>
</reference>
<evidence type="ECO:0000256" key="6">
    <source>
        <dbReference type="ARBA" id="ARBA00022692"/>
    </source>
</evidence>
<keyword evidence="3" id="KW-1003">Cell membrane</keyword>
<dbReference type="RefSeq" id="WP_059054993.1">
    <property type="nucleotide sequence ID" value="NZ_LOJF01000010.1"/>
</dbReference>
<dbReference type="OrthoDB" id="9811533at2"/>
<evidence type="ECO:0000256" key="8">
    <source>
        <dbReference type="ARBA" id="ARBA00023136"/>
    </source>
</evidence>
<evidence type="ECO:0000256" key="2">
    <source>
        <dbReference type="ARBA" id="ARBA00022448"/>
    </source>
</evidence>
<dbReference type="GO" id="GO:0005886">
    <property type="term" value="C:plasma membrane"/>
    <property type="evidence" value="ECO:0007669"/>
    <property type="project" value="UniProtKB-SubCell"/>
</dbReference>
<dbReference type="EMBL" id="LOJF01000010">
    <property type="protein sequence ID" value="KUH58062.1"/>
    <property type="molecule type" value="Genomic_DNA"/>
</dbReference>
<dbReference type="PROSITE" id="PS51108">
    <property type="entry name" value="PTS_EIID"/>
    <property type="match status" value="1"/>
</dbReference>
<feature type="transmembrane region" description="Helical" evidence="9">
    <location>
        <begin position="201"/>
        <end position="220"/>
    </location>
</feature>
<dbReference type="Pfam" id="PF03613">
    <property type="entry name" value="EIID-AGA"/>
    <property type="match status" value="1"/>
</dbReference>
<evidence type="ECO:0000313" key="10">
    <source>
        <dbReference type="EMBL" id="KUH58062.1"/>
    </source>
</evidence>
<keyword evidence="8 9" id="KW-0472">Membrane</keyword>
<accession>A0A117J3Y2</accession>
<dbReference type="PROSITE" id="PS51106">
    <property type="entry name" value="PTS_EIIC_TYPE_4"/>
    <property type="match status" value="1"/>
</dbReference>
<organism evidence="10 11">
    <name type="scientific">Tractidigestivibacter scatoligenes</name>
    <name type="common">Olsenella scatoligenes</name>
    <dbReference type="NCBI Taxonomy" id="1299998"/>
    <lineage>
        <taxon>Bacteria</taxon>
        <taxon>Bacillati</taxon>
        <taxon>Actinomycetota</taxon>
        <taxon>Coriobacteriia</taxon>
        <taxon>Coriobacteriales</taxon>
        <taxon>Atopobiaceae</taxon>
        <taxon>Tractidigestivibacter</taxon>
    </lineage>
</organism>
<dbReference type="PANTHER" id="PTHR32502:SF5">
    <property type="entry name" value="N-ACETYLGALACTOSAMINE PERMEASE IID COMPONENT-RELATED"/>
    <property type="match status" value="1"/>
</dbReference>
<dbReference type="InterPro" id="IPR004700">
    <property type="entry name" value="PTS_IIC_man"/>
</dbReference>
<keyword evidence="6 9" id="KW-0812">Transmembrane</keyword>
<comment type="subcellular location">
    <subcellularLocation>
        <location evidence="1">Cell membrane</location>
        <topology evidence="1">Multi-pass membrane protein</topology>
    </subcellularLocation>
</comment>
<keyword evidence="11" id="KW-1185">Reference proteome</keyword>
<feature type="transmembrane region" description="Helical" evidence="9">
    <location>
        <begin position="520"/>
        <end position="539"/>
    </location>
</feature>
<evidence type="ECO:0000256" key="3">
    <source>
        <dbReference type="ARBA" id="ARBA00022475"/>
    </source>
</evidence>
<keyword evidence="7 9" id="KW-1133">Transmembrane helix</keyword>
<evidence type="ECO:0000256" key="7">
    <source>
        <dbReference type="ARBA" id="ARBA00022989"/>
    </source>
</evidence>
<dbReference type="Pfam" id="PF03609">
    <property type="entry name" value="EII-Sor"/>
    <property type="match status" value="1"/>
</dbReference>
<feature type="transmembrane region" description="Helical" evidence="9">
    <location>
        <begin position="28"/>
        <end position="49"/>
    </location>
</feature>
<feature type="transmembrane region" description="Helical" evidence="9">
    <location>
        <begin position="492"/>
        <end position="513"/>
    </location>
</feature>
<feature type="transmembrane region" description="Helical" evidence="9">
    <location>
        <begin position="411"/>
        <end position="435"/>
    </location>
</feature>
<feature type="transmembrane region" description="Helical" evidence="9">
    <location>
        <begin position="95"/>
        <end position="117"/>
    </location>
</feature>
<dbReference type="GO" id="GO:0009401">
    <property type="term" value="P:phosphoenolpyruvate-dependent sugar phosphotransferase system"/>
    <property type="evidence" value="ECO:0007669"/>
    <property type="project" value="UniProtKB-KW"/>
</dbReference>
<dbReference type="Proteomes" id="UP000054078">
    <property type="component" value="Unassembled WGS sequence"/>
</dbReference>
<protein>
    <recommendedName>
        <fullName evidence="12">PTS system mannose-specific IID component</fullName>
    </recommendedName>
</protein>
<feature type="transmembrane region" description="Helical" evidence="9">
    <location>
        <begin position="61"/>
        <end position="83"/>
    </location>
</feature>
<evidence type="ECO:0000256" key="9">
    <source>
        <dbReference type="SAM" id="Phobius"/>
    </source>
</evidence>